<dbReference type="Pfam" id="PF25917">
    <property type="entry name" value="BSH_RND"/>
    <property type="match status" value="1"/>
</dbReference>
<dbReference type="InterPro" id="IPR058792">
    <property type="entry name" value="Beta-barrel_RND_2"/>
</dbReference>
<name>A0ABW4DUT7_9RHOB</name>
<comment type="similarity">
    <text evidence="1">Belongs to the membrane fusion protein (MFP) (TC 8.A.1) family.</text>
</comment>
<dbReference type="Proteomes" id="UP001597302">
    <property type="component" value="Unassembled WGS sequence"/>
</dbReference>
<evidence type="ECO:0000259" key="3">
    <source>
        <dbReference type="Pfam" id="PF25917"/>
    </source>
</evidence>
<dbReference type="PANTHER" id="PTHR30469:SF15">
    <property type="entry name" value="HLYD FAMILY OF SECRETION PROTEINS"/>
    <property type="match status" value="1"/>
</dbReference>
<feature type="domain" description="Multidrug resistance protein MdtA-like barrel-sandwich hybrid" evidence="3">
    <location>
        <begin position="67"/>
        <end position="201"/>
    </location>
</feature>
<feature type="domain" description="CusB-like beta-barrel" evidence="4">
    <location>
        <begin position="214"/>
        <end position="270"/>
    </location>
</feature>
<keyword evidence="6" id="KW-1185">Reference proteome</keyword>
<accession>A0ABW4DUT7</accession>
<dbReference type="PANTHER" id="PTHR30469">
    <property type="entry name" value="MULTIDRUG RESISTANCE PROTEIN MDTA"/>
    <property type="match status" value="1"/>
</dbReference>
<reference evidence="6" key="1">
    <citation type="journal article" date="2019" name="Int. J. Syst. Evol. Microbiol.">
        <title>The Global Catalogue of Microorganisms (GCM) 10K type strain sequencing project: providing services to taxonomists for standard genome sequencing and annotation.</title>
        <authorList>
            <consortium name="The Broad Institute Genomics Platform"/>
            <consortium name="The Broad Institute Genome Sequencing Center for Infectious Disease"/>
            <person name="Wu L."/>
            <person name="Ma J."/>
        </authorList>
    </citation>
    <scope>NUCLEOTIDE SEQUENCE [LARGE SCALE GENOMIC DNA]</scope>
    <source>
        <strain evidence="6">CCM 8875</strain>
    </source>
</reference>
<dbReference type="InterPro" id="IPR058625">
    <property type="entry name" value="MdtA-like_BSH"/>
</dbReference>
<organism evidence="5 6">
    <name type="scientific">Paracoccus nototheniae</name>
    <dbReference type="NCBI Taxonomy" id="2489002"/>
    <lineage>
        <taxon>Bacteria</taxon>
        <taxon>Pseudomonadati</taxon>
        <taxon>Pseudomonadota</taxon>
        <taxon>Alphaproteobacteria</taxon>
        <taxon>Rhodobacterales</taxon>
        <taxon>Paracoccaceae</taxon>
        <taxon>Paracoccus</taxon>
    </lineage>
</organism>
<dbReference type="EMBL" id="JBHTOQ010000004">
    <property type="protein sequence ID" value="MFD1480413.1"/>
    <property type="molecule type" value="Genomic_DNA"/>
</dbReference>
<evidence type="ECO:0000313" key="5">
    <source>
        <dbReference type="EMBL" id="MFD1480413.1"/>
    </source>
</evidence>
<dbReference type="Gene3D" id="2.40.420.20">
    <property type="match status" value="1"/>
</dbReference>
<dbReference type="SUPFAM" id="SSF111369">
    <property type="entry name" value="HlyD-like secretion proteins"/>
    <property type="match status" value="1"/>
</dbReference>
<keyword evidence="2" id="KW-0175">Coiled coil</keyword>
<gene>
    <name evidence="5" type="ORF">ACFQ5P_03805</name>
</gene>
<dbReference type="InterPro" id="IPR006143">
    <property type="entry name" value="RND_pump_MFP"/>
</dbReference>
<protein>
    <submittedName>
        <fullName evidence="5">Efflux RND transporter periplasmic adaptor subunit</fullName>
    </submittedName>
</protein>
<sequence>MRRAWIAALVLALSAGPGLALGLPEWLRFGVEAQQTAGPPRPVVSVIVADGRADARWIPGMVEARTQVQLGFQTLGRMIARPVDLGDQVTRGQLLAQLSTDDLAATTRAARAALDSALVQDRTARATLDRTQALSARNVASDAQLEQAQQVASAASAAVEQARSELAQAEDAEGFARMTAPFDGVISAVYETQGAVVGAGAPVVQLSARDTPEVVIALPEQALIGVSPGAAFTVWHRNDPDTRIAATLDRIDPIADSATRTRRLYLTLPADAPFRLGALVRASFGTDDAPVLSLPAEALMPGDQGSTVWRVTRGPDGSAQVDRVAVQAAAPFRGRVSITAGLTAGDEIVIRGVLSLEPGQPVGRRLEP</sequence>
<proteinExistence type="inferred from homology"/>
<evidence type="ECO:0000256" key="1">
    <source>
        <dbReference type="ARBA" id="ARBA00009477"/>
    </source>
</evidence>
<dbReference type="Gene3D" id="2.40.30.170">
    <property type="match status" value="1"/>
</dbReference>
<evidence type="ECO:0000259" key="4">
    <source>
        <dbReference type="Pfam" id="PF25954"/>
    </source>
</evidence>
<evidence type="ECO:0000256" key="2">
    <source>
        <dbReference type="SAM" id="Coils"/>
    </source>
</evidence>
<dbReference type="RefSeq" id="WP_131574832.1">
    <property type="nucleotide sequence ID" value="NZ_CBCSAJ010000058.1"/>
</dbReference>
<feature type="coiled-coil region" evidence="2">
    <location>
        <begin position="145"/>
        <end position="172"/>
    </location>
</feature>
<dbReference type="Gene3D" id="1.10.287.470">
    <property type="entry name" value="Helix hairpin bin"/>
    <property type="match status" value="1"/>
</dbReference>
<evidence type="ECO:0000313" key="6">
    <source>
        <dbReference type="Proteomes" id="UP001597302"/>
    </source>
</evidence>
<dbReference type="NCBIfam" id="TIGR01730">
    <property type="entry name" value="RND_mfp"/>
    <property type="match status" value="1"/>
</dbReference>
<dbReference type="Gene3D" id="2.40.50.100">
    <property type="match status" value="1"/>
</dbReference>
<dbReference type="Pfam" id="PF25954">
    <property type="entry name" value="Beta-barrel_RND_2"/>
    <property type="match status" value="1"/>
</dbReference>
<comment type="caution">
    <text evidence="5">The sequence shown here is derived from an EMBL/GenBank/DDBJ whole genome shotgun (WGS) entry which is preliminary data.</text>
</comment>